<gene>
    <name evidence="1" type="ORF">M0654_22125</name>
</gene>
<organism evidence="1 2">
    <name type="scientific">Neorhizobium turbinariae</name>
    <dbReference type="NCBI Taxonomy" id="2937795"/>
    <lineage>
        <taxon>Bacteria</taxon>
        <taxon>Pseudomonadati</taxon>
        <taxon>Pseudomonadota</taxon>
        <taxon>Alphaproteobacteria</taxon>
        <taxon>Hyphomicrobiales</taxon>
        <taxon>Rhizobiaceae</taxon>
        <taxon>Rhizobium/Agrobacterium group</taxon>
        <taxon>Neorhizobium</taxon>
    </lineage>
</organism>
<dbReference type="EMBL" id="JALPRY010000036">
    <property type="protein sequence ID" value="MCK8782669.1"/>
    <property type="molecule type" value="Genomic_DNA"/>
</dbReference>
<reference evidence="1 2" key="1">
    <citation type="submission" date="2022-04" db="EMBL/GenBank/DDBJ databases">
        <title>Rhizobium coralii sp. nov., isolated from coral Turbinaria peltata.</title>
        <authorList>
            <person name="Sun H."/>
        </authorList>
    </citation>
    <scope>NUCLEOTIDE SEQUENCE [LARGE SCALE GENOMIC DNA]</scope>
    <source>
        <strain evidence="1 2">NTR19</strain>
    </source>
</reference>
<keyword evidence="2" id="KW-1185">Reference proteome</keyword>
<evidence type="ECO:0000313" key="2">
    <source>
        <dbReference type="Proteomes" id="UP001202827"/>
    </source>
</evidence>
<dbReference type="RefSeq" id="WP_248684933.1">
    <property type="nucleotide sequence ID" value="NZ_JALPRY010000036.1"/>
</dbReference>
<proteinExistence type="predicted"/>
<name>A0ABT0IXQ8_9HYPH</name>
<sequence length="48" mass="5692">MDVMQVNPWLFAQLFAPVSRHWKVIADRDMPMMPLDYAENFRGALPER</sequence>
<evidence type="ECO:0000313" key="1">
    <source>
        <dbReference type="EMBL" id="MCK8782669.1"/>
    </source>
</evidence>
<accession>A0ABT0IXQ8</accession>
<protein>
    <submittedName>
        <fullName evidence="1">Uncharacterized protein</fullName>
    </submittedName>
</protein>
<dbReference type="Proteomes" id="UP001202827">
    <property type="component" value="Unassembled WGS sequence"/>
</dbReference>
<comment type="caution">
    <text evidence="1">The sequence shown here is derived from an EMBL/GenBank/DDBJ whole genome shotgun (WGS) entry which is preliminary data.</text>
</comment>